<dbReference type="EMBL" id="CACRXK020003098">
    <property type="protein sequence ID" value="CAB3997438.1"/>
    <property type="molecule type" value="Genomic_DNA"/>
</dbReference>
<dbReference type="Proteomes" id="UP001152795">
    <property type="component" value="Unassembled WGS sequence"/>
</dbReference>
<evidence type="ECO:0000313" key="1">
    <source>
        <dbReference type="EMBL" id="CAB3997438.1"/>
    </source>
</evidence>
<evidence type="ECO:0000313" key="2">
    <source>
        <dbReference type="Proteomes" id="UP001152795"/>
    </source>
</evidence>
<comment type="caution">
    <text evidence="1">The sequence shown here is derived from an EMBL/GenBank/DDBJ whole genome shotgun (WGS) entry which is preliminary data.</text>
</comment>
<organism evidence="1 2">
    <name type="scientific">Paramuricea clavata</name>
    <name type="common">Red gorgonian</name>
    <name type="synonym">Violescent sea-whip</name>
    <dbReference type="NCBI Taxonomy" id="317549"/>
    <lineage>
        <taxon>Eukaryota</taxon>
        <taxon>Metazoa</taxon>
        <taxon>Cnidaria</taxon>
        <taxon>Anthozoa</taxon>
        <taxon>Octocorallia</taxon>
        <taxon>Malacalcyonacea</taxon>
        <taxon>Plexauridae</taxon>
        <taxon>Paramuricea</taxon>
    </lineage>
</organism>
<sequence length="144" mass="16319">MASVVMADVDEDNANREAFSRPLHKAFLANKVVCPMPQCVQHKLFFENNGLAQHFRMAHKKQMTDQDLSNSYSFMKRMYGEETLKYISYLSEKSTKTLASGSWFDVSGEGKVISIFGQDPKEVAKIYGMFLLHSGKLKTYCGSK</sequence>
<dbReference type="AlphaFoldDB" id="A0A7D9DYY8"/>
<keyword evidence="2" id="KW-1185">Reference proteome</keyword>
<gene>
    <name evidence="1" type="ORF">PACLA_8A052123</name>
</gene>
<reference evidence="1" key="1">
    <citation type="submission" date="2020-04" db="EMBL/GenBank/DDBJ databases">
        <authorList>
            <person name="Alioto T."/>
            <person name="Alioto T."/>
            <person name="Gomez Garrido J."/>
        </authorList>
    </citation>
    <scope>NUCLEOTIDE SEQUENCE</scope>
    <source>
        <strain evidence="1">A484AB</strain>
    </source>
</reference>
<accession>A0A7D9DYY8</accession>
<name>A0A7D9DYY8_PARCT</name>
<proteinExistence type="predicted"/>
<protein>
    <submittedName>
        <fullName evidence="1">Uncharacterized protein</fullName>
    </submittedName>
</protein>